<organism evidence="1 2">
    <name type="scientific">Knufia peltigerae</name>
    <dbReference type="NCBI Taxonomy" id="1002370"/>
    <lineage>
        <taxon>Eukaryota</taxon>
        <taxon>Fungi</taxon>
        <taxon>Dikarya</taxon>
        <taxon>Ascomycota</taxon>
        <taxon>Pezizomycotina</taxon>
        <taxon>Eurotiomycetes</taxon>
        <taxon>Chaetothyriomycetidae</taxon>
        <taxon>Chaetothyriales</taxon>
        <taxon>Trichomeriaceae</taxon>
        <taxon>Knufia</taxon>
    </lineage>
</organism>
<evidence type="ECO:0000313" key="2">
    <source>
        <dbReference type="Proteomes" id="UP001172681"/>
    </source>
</evidence>
<comment type="caution">
    <text evidence="1">The sequence shown here is derived from an EMBL/GenBank/DDBJ whole genome shotgun (WGS) entry which is preliminary data.</text>
</comment>
<accession>A0AA38Y291</accession>
<sequence>MFWPADATATTNSKLATLKGTVDVIHMSAVLHQWPWETQVQAARVVVSFSKPGTVVVVGYQIGNVNAGVVSDRPGITRFDSGGTTRRVRRGCGKREVD</sequence>
<dbReference type="SUPFAM" id="SSF53335">
    <property type="entry name" value="S-adenosyl-L-methionine-dependent methyltransferases"/>
    <property type="match status" value="1"/>
</dbReference>
<gene>
    <name evidence="1" type="ORF">H2204_007160</name>
</gene>
<name>A0AA38Y291_9EURO</name>
<protein>
    <submittedName>
        <fullName evidence="1">Uncharacterized protein</fullName>
    </submittedName>
</protein>
<dbReference type="Proteomes" id="UP001172681">
    <property type="component" value="Unassembled WGS sequence"/>
</dbReference>
<evidence type="ECO:0000313" key="1">
    <source>
        <dbReference type="EMBL" id="KAJ9633264.1"/>
    </source>
</evidence>
<dbReference type="EMBL" id="JAPDRN010000048">
    <property type="protein sequence ID" value="KAJ9633264.1"/>
    <property type="molecule type" value="Genomic_DNA"/>
</dbReference>
<proteinExistence type="predicted"/>
<dbReference type="AlphaFoldDB" id="A0AA38Y291"/>
<dbReference type="InterPro" id="IPR029063">
    <property type="entry name" value="SAM-dependent_MTases_sf"/>
</dbReference>
<keyword evidence="2" id="KW-1185">Reference proteome</keyword>
<reference evidence="1" key="1">
    <citation type="submission" date="2022-10" db="EMBL/GenBank/DDBJ databases">
        <title>Culturing micro-colonial fungi from biological soil crusts in the Mojave desert and describing Neophaeococcomyces mojavensis, and introducing the new genera and species Taxawa tesnikishii.</title>
        <authorList>
            <person name="Kurbessoian T."/>
            <person name="Stajich J.E."/>
        </authorList>
    </citation>
    <scope>NUCLEOTIDE SEQUENCE</scope>
    <source>
        <strain evidence="1">TK_35</strain>
    </source>
</reference>